<dbReference type="Proteomes" id="UP000324222">
    <property type="component" value="Unassembled WGS sequence"/>
</dbReference>
<dbReference type="EMBL" id="VSRR010004498">
    <property type="protein sequence ID" value="MPC39852.1"/>
    <property type="molecule type" value="Genomic_DNA"/>
</dbReference>
<keyword evidence="2" id="KW-1185">Reference proteome</keyword>
<proteinExistence type="predicted"/>
<dbReference type="AlphaFoldDB" id="A0A5B7F021"/>
<protein>
    <submittedName>
        <fullName evidence="1">Uncharacterized protein</fullName>
    </submittedName>
</protein>
<evidence type="ECO:0000313" key="1">
    <source>
        <dbReference type="EMBL" id="MPC39852.1"/>
    </source>
</evidence>
<sequence>MALRPSHYKIRPTNPPGGLRRPCPSLTVTCCPSPYLCLLEEDRPATMPVITTQDYPMQGS</sequence>
<comment type="caution">
    <text evidence="1">The sequence shown here is derived from an EMBL/GenBank/DDBJ whole genome shotgun (WGS) entry which is preliminary data.</text>
</comment>
<accession>A0A5B7F021</accession>
<evidence type="ECO:0000313" key="2">
    <source>
        <dbReference type="Proteomes" id="UP000324222"/>
    </source>
</evidence>
<name>A0A5B7F021_PORTR</name>
<organism evidence="1 2">
    <name type="scientific">Portunus trituberculatus</name>
    <name type="common">Swimming crab</name>
    <name type="synonym">Neptunus trituberculatus</name>
    <dbReference type="NCBI Taxonomy" id="210409"/>
    <lineage>
        <taxon>Eukaryota</taxon>
        <taxon>Metazoa</taxon>
        <taxon>Ecdysozoa</taxon>
        <taxon>Arthropoda</taxon>
        <taxon>Crustacea</taxon>
        <taxon>Multicrustacea</taxon>
        <taxon>Malacostraca</taxon>
        <taxon>Eumalacostraca</taxon>
        <taxon>Eucarida</taxon>
        <taxon>Decapoda</taxon>
        <taxon>Pleocyemata</taxon>
        <taxon>Brachyura</taxon>
        <taxon>Eubrachyura</taxon>
        <taxon>Portunoidea</taxon>
        <taxon>Portunidae</taxon>
        <taxon>Portuninae</taxon>
        <taxon>Portunus</taxon>
    </lineage>
</organism>
<reference evidence="1 2" key="1">
    <citation type="submission" date="2019-05" db="EMBL/GenBank/DDBJ databases">
        <title>Another draft genome of Portunus trituberculatus and its Hox gene families provides insights of decapod evolution.</title>
        <authorList>
            <person name="Jeong J.-H."/>
            <person name="Song I."/>
            <person name="Kim S."/>
            <person name="Choi T."/>
            <person name="Kim D."/>
            <person name="Ryu S."/>
            <person name="Kim W."/>
        </authorList>
    </citation>
    <scope>NUCLEOTIDE SEQUENCE [LARGE SCALE GENOMIC DNA]</scope>
    <source>
        <tissue evidence="1">Muscle</tissue>
    </source>
</reference>
<gene>
    <name evidence="1" type="ORF">E2C01_033402</name>
</gene>